<evidence type="ECO:0000313" key="1">
    <source>
        <dbReference type="EMBL" id="MEQ2306359.1"/>
    </source>
</evidence>
<evidence type="ECO:0000313" key="2">
    <source>
        <dbReference type="Proteomes" id="UP001469553"/>
    </source>
</evidence>
<name>A0ABV0ZJE2_9TELE</name>
<sequence length="121" mass="13320">MTYSSSFRWQHLPVQRLSVPILVGGDGRNPAESAVSRGSVASSWRLLHPLHTPPPWLWVVASSAIGGLGDKASCFFLYASSPRGQSLSLLKPFPHQDTVFYPSWGLRSVSTDTERAQKAQR</sequence>
<accession>A0ABV0ZJE2</accession>
<gene>
    <name evidence="1" type="ORF">AMECASPLE_007465</name>
</gene>
<dbReference type="Proteomes" id="UP001469553">
    <property type="component" value="Unassembled WGS sequence"/>
</dbReference>
<dbReference type="EMBL" id="JAHRIP010066212">
    <property type="protein sequence ID" value="MEQ2306359.1"/>
    <property type="molecule type" value="Genomic_DNA"/>
</dbReference>
<proteinExistence type="predicted"/>
<keyword evidence="2" id="KW-1185">Reference proteome</keyword>
<protein>
    <submittedName>
        <fullName evidence="1">Uncharacterized protein</fullName>
    </submittedName>
</protein>
<reference evidence="1 2" key="1">
    <citation type="submission" date="2021-06" db="EMBL/GenBank/DDBJ databases">
        <authorList>
            <person name="Palmer J.M."/>
        </authorList>
    </citation>
    <scope>NUCLEOTIDE SEQUENCE [LARGE SCALE GENOMIC DNA]</scope>
    <source>
        <strain evidence="1 2">AS_MEX2019</strain>
        <tissue evidence="1">Muscle</tissue>
    </source>
</reference>
<organism evidence="1 2">
    <name type="scientific">Ameca splendens</name>
    <dbReference type="NCBI Taxonomy" id="208324"/>
    <lineage>
        <taxon>Eukaryota</taxon>
        <taxon>Metazoa</taxon>
        <taxon>Chordata</taxon>
        <taxon>Craniata</taxon>
        <taxon>Vertebrata</taxon>
        <taxon>Euteleostomi</taxon>
        <taxon>Actinopterygii</taxon>
        <taxon>Neopterygii</taxon>
        <taxon>Teleostei</taxon>
        <taxon>Neoteleostei</taxon>
        <taxon>Acanthomorphata</taxon>
        <taxon>Ovalentaria</taxon>
        <taxon>Atherinomorphae</taxon>
        <taxon>Cyprinodontiformes</taxon>
        <taxon>Goodeidae</taxon>
        <taxon>Ameca</taxon>
    </lineage>
</organism>
<comment type="caution">
    <text evidence="1">The sequence shown here is derived from an EMBL/GenBank/DDBJ whole genome shotgun (WGS) entry which is preliminary data.</text>
</comment>